<keyword evidence="1" id="KW-0472">Membrane</keyword>
<organism evidence="2 3">
    <name type="scientific">Alteromonas naphthalenivorans</name>
    <dbReference type="NCBI Taxonomy" id="715451"/>
    <lineage>
        <taxon>Bacteria</taxon>
        <taxon>Pseudomonadati</taxon>
        <taxon>Pseudomonadota</taxon>
        <taxon>Gammaproteobacteria</taxon>
        <taxon>Alteromonadales</taxon>
        <taxon>Alteromonadaceae</taxon>
        <taxon>Alteromonas/Salinimonas group</taxon>
        <taxon>Alteromonas</taxon>
    </lineage>
</organism>
<keyword evidence="1" id="KW-0812">Transmembrane</keyword>
<evidence type="ECO:0000256" key="1">
    <source>
        <dbReference type="SAM" id="Phobius"/>
    </source>
</evidence>
<dbReference type="Proteomes" id="UP000000683">
    <property type="component" value="Chromosome"/>
</dbReference>
<evidence type="ECO:0000313" key="2">
    <source>
        <dbReference type="EMBL" id="AEF03163.1"/>
    </source>
</evidence>
<dbReference type="EMBL" id="CP002339">
    <property type="protein sequence ID" value="AEF03163.1"/>
    <property type="molecule type" value="Genomic_DNA"/>
</dbReference>
<keyword evidence="1" id="KW-1133">Transmembrane helix</keyword>
<gene>
    <name evidence="2" type="ordered locus">ambt_08175</name>
</gene>
<keyword evidence="3" id="KW-1185">Reference proteome</keyword>
<reference evidence="2 3" key="1">
    <citation type="journal article" date="2011" name="J. Bacteriol.">
        <title>Complete genome sequence of the polycyclic aromatic hydrocarbon-degrading bacterium Alteromonas sp. strain SN2.</title>
        <authorList>
            <person name="Jin H.M."/>
            <person name="Jeong H."/>
            <person name="Moon E.J."/>
            <person name="Math R.K."/>
            <person name="Lee K."/>
            <person name="Kim H.J."/>
            <person name="Jeon C.O."/>
            <person name="Oh T.K."/>
            <person name="Kim J.F."/>
        </authorList>
    </citation>
    <scope>NUCLEOTIDE SEQUENCE [LARGE SCALE GENOMIC DNA]</scope>
    <source>
        <strain evidence="3">JCM 17741 / KACC 18427 / KCTC 11700BP / SN2</strain>
    </source>
</reference>
<dbReference type="AlphaFoldDB" id="F5Z7X0"/>
<proteinExistence type="predicted"/>
<name>F5Z7X0_ALTNA</name>
<sequence>MDYVLTIKFAAWRTLLIIYGGFINTIRMVITNKALLSLLSIFIWKQISQVLVCLNEPLSCLCINDNVRVIINNSIC</sequence>
<feature type="transmembrane region" description="Helical" evidence="1">
    <location>
        <begin position="12"/>
        <end position="30"/>
    </location>
</feature>
<accession>F5Z7X0</accession>
<dbReference type="KEGG" id="alt:ambt_08175"/>
<evidence type="ECO:0000313" key="3">
    <source>
        <dbReference type="Proteomes" id="UP000000683"/>
    </source>
</evidence>
<dbReference type="HOGENOM" id="CLU_2646513_0_0_6"/>
<protein>
    <submittedName>
        <fullName evidence="2">Uncharacterized protein</fullName>
    </submittedName>
</protein>